<reference evidence="3 4" key="1">
    <citation type="submission" date="2020-08" db="EMBL/GenBank/DDBJ databases">
        <title>Sequencing the genomes of 1000 actinobacteria strains.</title>
        <authorList>
            <person name="Klenk H.-P."/>
        </authorList>
    </citation>
    <scope>NUCLEOTIDE SEQUENCE [LARGE SCALE GENOMIC DNA]</scope>
    <source>
        <strain evidence="3 4">DSM 46887</strain>
    </source>
</reference>
<keyword evidence="4" id="KW-1185">Reference proteome</keyword>
<dbReference type="CDD" id="cd00093">
    <property type="entry name" value="HTH_XRE"/>
    <property type="match status" value="1"/>
</dbReference>
<dbReference type="InterPro" id="IPR001387">
    <property type="entry name" value="Cro/C1-type_HTH"/>
</dbReference>
<accession>A0A7W9IPB4</accession>
<dbReference type="EMBL" id="JACHMP010000002">
    <property type="protein sequence ID" value="MBB5823808.1"/>
    <property type="molecule type" value="Genomic_DNA"/>
</dbReference>
<dbReference type="InterPro" id="IPR050807">
    <property type="entry name" value="TransReg_Diox_bact_type"/>
</dbReference>
<protein>
    <submittedName>
        <fullName evidence="3">Transcriptional regulator with XRE-family HTH domain</fullName>
    </submittedName>
</protein>
<organism evidence="3 4">
    <name type="scientific">Streptosporangium becharense</name>
    <dbReference type="NCBI Taxonomy" id="1816182"/>
    <lineage>
        <taxon>Bacteria</taxon>
        <taxon>Bacillati</taxon>
        <taxon>Actinomycetota</taxon>
        <taxon>Actinomycetes</taxon>
        <taxon>Streptosporangiales</taxon>
        <taxon>Streptosporangiaceae</taxon>
        <taxon>Streptosporangium</taxon>
    </lineage>
</organism>
<dbReference type="SMART" id="SM00530">
    <property type="entry name" value="HTH_XRE"/>
    <property type="match status" value="1"/>
</dbReference>
<dbReference type="Pfam" id="PF01381">
    <property type="entry name" value="HTH_3"/>
    <property type="match status" value="1"/>
</dbReference>
<dbReference type="InterPro" id="IPR010982">
    <property type="entry name" value="Lambda_DNA-bd_dom_sf"/>
</dbReference>
<dbReference type="SUPFAM" id="SSF47413">
    <property type="entry name" value="lambda repressor-like DNA-binding domains"/>
    <property type="match status" value="1"/>
</dbReference>
<dbReference type="GO" id="GO:0003700">
    <property type="term" value="F:DNA-binding transcription factor activity"/>
    <property type="evidence" value="ECO:0007669"/>
    <property type="project" value="TreeGrafter"/>
</dbReference>
<dbReference type="GO" id="GO:0005829">
    <property type="term" value="C:cytosol"/>
    <property type="evidence" value="ECO:0007669"/>
    <property type="project" value="TreeGrafter"/>
</dbReference>
<proteinExistence type="predicted"/>
<name>A0A7W9IPB4_9ACTN</name>
<dbReference type="PROSITE" id="PS50943">
    <property type="entry name" value="HTH_CROC1"/>
    <property type="match status" value="1"/>
</dbReference>
<dbReference type="RefSeq" id="WP_184538004.1">
    <property type="nucleotide sequence ID" value="NZ_JACHMP010000002.1"/>
</dbReference>
<gene>
    <name evidence="3" type="ORF">F4562_006957</name>
</gene>
<evidence type="ECO:0000313" key="4">
    <source>
        <dbReference type="Proteomes" id="UP000540685"/>
    </source>
</evidence>
<dbReference type="Proteomes" id="UP000540685">
    <property type="component" value="Unassembled WGS sequence"/>
</dbReference>
<dbReference type="GO" id="GO:0003677">
    <property type="term" value="F:DNA binding"/>
    <property type="evidence" value="ECO:0007669"/>
    <property type="project" value="UniProtKB-KW"/>
</dbReference>
<evidence type="ECO:0000313" key="3">
    <source>
        <dbReference type="EMBL" id="MBB5823808.1"/>
    </source>
</evidence>
<evidence type="ECO:0000259" key="2">
    <source>
        <dbReference type="PROSITE" id="PS50943"/>
    </source>
</evidence>
<dbReference type="AlphaFoldDB" id="A0A7W9IPB4"/>
<dbReference type="PANTHER" id="PTHR46797">
    <property type="entry name" value="HTH-TYPE TRANSCRIPTIONAL REGULATOR"/>
    <property type="match status" value="1"/>
</dbReference>
<dbReference type="PANTHER" id="PTHR46797:SF1">
    <property type="entry name" value="METHYLPHOSPHONATE SYNTHASE"/>
    <property type="match status" value="1"/>
</dbReference>
<keyword evidence="1" id="KW-0238">DNA-binding</keyword>
<sequence length="74" mass="8318">MEKRRLNQDPERIRHRRIAAGMNGQALARKAGIAKSYLWRLEKGLASASPEKLKQLAVSLNCKVSDLMPEETDA</sequence>
<dbReference type="Gene3D" id="1.10.260.40">
    <property type="entry name" value="lambda repressor-like DNA-binding domains"/>
    <property type="match status" value="1"/>
</dbReference>
<feature type="domain" description="HTH cro/C1-type" evidence="2">
    <location>
        <begin position="13"/>
        <end position="67"/>
    </location>
</feature>
<evidence type="ECO:0000256" key="1">
    <source>
        <dbReference type="ARBA" id="ARBA00023125"/>
    </source>
</evidence>
<comment type="caution">
    <text evidence="3">The sequence shown here is derived from an EMBL/GenBank/DDBJ whole genome shotgun (WGS) entry which is preliminary data.</text>
</comment>